<evidence type="ECO:0000313" key="13">
    <source>
        <dbReference type="EMBL" id="KAF4034543.1"/>
    </source>
</evidence>
<dbReference type="EMBL" id="WSZM01000362">
    <property type="protein sequence ID" value="KAF4034543.1"/>
    <property type="molecule type" value="Genomic_DNA"/>
</dbReference>
<keyword evidence="6 11" id="KW-0949">S-adenosyl-L-methionine</keyword>
<dbReference type="Pfam" id="PF08123">
    <property type="entry name" value="DOT1"/>
    <property type="match status" value="1"/>
</dbReference>
<dbReference type="SUPFAM" id="SSF53335">
    <property type="entry name" value="S-adenosyl-L-methionine-dependent methyltransferases"/>
    <property type="match status" value="1"/>
</dbReference>
<evidence type="ECO:0000256" key="4">
    <source>
        <dbReference type="ARBA" id="ARBA00022603"/>
    </source>
</evidence>
<dbReference type="PROSITE" id="PS51569">
    <property type="entry name" value="DOT1"/>
    <property type="match status" value="1"/>
</dbReference>
<organism evidence="13 14">
    <name type="scientific">Phytophthora infestans</name>
    <name type="common">Potato late blight agent</name>
    <name type="synonym">Botrytis infestans</name>
    <dbReference type="NCBI Taxonomy" id="4787"/>
    <lineage>
        <taxon>Eukaryota</taxon>
        <taxon>Sar</taxon>
        <taxon>Stramenopiles</taxon>
        <taxon>Oomycota</taxon>
        <taxon>Peronosporomycetes</taxon>
        <taxon>Peronosporales</taxon>
        <taxon>Peronosporaceae</taxon>
        <taxon>Phytophthora</taxon>
    </lineage>
</organism>
<accession>A0A833SP41</accession>
<dbReference type="GO" id="GO:0032259">
    <property type="term" value="P:methylation"/>
    <property type="evidence" value="ECO:0007669"/>
    <property type="project" value="UniProtKB-KW"/>
</dbReference>
<keyword evidence="7 11" id="KW-0156">Chromatin regulator</keyword>
<evidence type="ECO:0000256" key="11">
    <source>
        <dbReference type="RuleBase" id="RU271113"/>
    </source>
</evidence>
<feature type="domain" description="DOT1" evidence="12">
    <location>
        <begin position="11"/>
        <end position="328"/>
    </location>
</feature>
<reference evidence="13" key="1">
    <citation type="submission" date="2020-04" db="EMBL/GenBank/DDBJ databases">
        <title>Hybrid Assembly of Korean Phytophthora infestans isolates.</title>
        <authorList>
            <person name="Prokchorchik M."/>
            <person name="Lee Y."/>
            <person name="Seo J."/>
            <person name="Cho J.-H."/>
            <person name="Park Y.-E."/>
            <person name="Jang D.-C."/>
            <person name="Im J.-S."/>
            <person name="Choi J.-G."/>
            <person name="Park H.-J."/>
            <person name="Lee G.-B."/>
            <person name="Lee Y.-G."/>
            <person name="Hong S.-Y."/>
            <person name="Cho K."/>
            <person name="Sohn K.H."/>
        </authorList>
    </citation>
    <scope>NUCLEOTIDE SEQUENCE</scope>
    <source>
        <strain evidence="13">KR_1_A1</strain>
    </source>
</reference>
<comment type="caution">
    <text evidence="13">The sequence shown here is derived from an EMBL/GenBank/DDBJ whole genome shotgun (WGS) entry which is preliminary data.</text>
</comment>
<dbReference type="GO" id="GO:0006281">
    <property type="term" value="P:DNA repair"/>
    <property type="evidence" value="ECO:0007669"/>
    <property type="project" value="TreeGrafter"/>
</dbReference>
<evidence type="ECO:0000313" key="14">
    <source>
        <dbReference type="Proteomes" id="UP000602510"/>
    </source>
</evidence>
<keyword evidence="14" id="KW-1185">Reference proteome</keyword>
<dbReference type="PANTHER" id="PTHR21451:SF0">
    <property type="entry name" value="HISTONE-LYSINE N-METHYLTRANSFERASE, H3 LYSINE-79 SPECIFIC"/>
    <property type="match status" value="1"/>
</dbReference>
<dbReference type="AlphaFoldDB" id="A0A833SP41"/>
<sequence>MRQTGHAPASLQQRLRSLKRTHGTTLADFPPIVFTPVERPRGRPSAVMRRLRALAVAPHLPRSSSRRALTLSRGETLSPNIEISELHPSPPFVDQPLSPQSLIITQTLPLSSSSTEEALAEIFGDIPRELVLAYDHKNVGEVLPAGVSMLLNEMEDINDRDIFVDIGSGLGNVVAQEVLSTNGYRAVGIEAQQHVQTAGAQAINQTLFAWAFRDQASLICKDIRDMRLGSMSPFAEGTIVYWNNVLFESSVIEHVKQQLQDMPDIRFLLSCMNFCPRHRTLRFSLFCASFSLKKVVGVRCSWKSDLSRFTFTGQRTMNEKCCSCISIV</sequence>
<comment type="catalytic activity">
    <reaction evidence="10 11">
        <text>L-lysyl(79)-[histone H3] + 3 S-adenosyl-L-methionine = N(6),N(6),N(6)-trimethyl-L-lysyl(79)-[histone H3] + 3 S-adenosyl-L-homocysteine + 3 H(+)</text>
        <dbReference type="Rhea" id="RHEA:60328"/>
        <dbReference type="Rhea" id="RHEA-COMP:15549"/>
        <dbReference type="Rhea" id="RHEA-COMP:15552"/>
        <dbReference type="ChEBI" id="CHEBI:15378"/>
        <dbReference type="ChEBI" id="CHEBI:29969"/>
        <dbReference type="ChEBI" id="CHEBI:57856"/>
        <dbReference type="ChEBI" id="CHEBI:59789"/>
        <dbReference type="ChEBI" id="CHEBI:61961"/>
        <dbReference type="EC" id="2.1.1.360"/>
    </reaction>
</comment>
<evidence type="ECO:0000256" key="5">
    <source>
        <dbReference type="ARBA" id="ARBA00022679"/>
    </source>
</evidence>
<dbReference type="InterPro" id="IPR030445">
    <property type="entry name" value="H3-K79_meTrfase"/>
</dbReference>
<evidence type="ECO:0000256" key="6">
    <source>
        <dbReference type="ARBA" id="ARBA00022691"/>
    </source>
</evidence>
<protein>
    <recommendedName>
        <fullName evidence="3 11">Histone-lysine N-methyltransferase, H3 lysine-79 specific</fullName>
        <ecNumber evidence="2 11">2.1.1.360</ecNumber>
    </recommendedName>
    <alternativeName>
        <fullName evidence="9 11">Histone H3-K79 methyltransferase</fullName>
    </alternativeName>
</protein>
<dbReference type="Gene3D" id="3.40.50.150">
    <property type="entry name" value="Vaccinia Virus protein VP39"/>
    <property type="match status" value="1"/>
</dbReference>
<keyword evidence="5 11" id="KW-0808">Transferase</keyword>
<proteinExistence type="inferred from homology"/>
<dbReference type="Proteomes" id="UP000602510">
    <property type="component" value="Unassembled WGS sequence"/>
</dbReference>
<dbReference type="PANTHER" id="PTHR21451">
    <property type="entry name" value="HISTONE H3 METHYLTRANSFERASE"/>
    <property type="match status" value="1"/>
</dbReference>
<dbReference type="GO" id="GO:0000077">
    <property type="term" value="P:DNA damage checkpoint signaling"/>
    <property type="evidence" value="ECO:0007669"/>
    <property type="project" value="TreeGrafter"/>
</dbReference>
<comment type="miscellaneous">
    <text evidence="11">In contrast to other lysine histone methyltransferases, it does not contain a SET domain, suggesting the existence of another mechanism for methylation of lysine residues of histones.</text>
</comment>
<gene>
    <name evidence="13" type="ORF">GN244_ATG13514</name>
</gene>
<evidence type="ECO:0000256" key="10">
    <source>
        <dbReference type="ARBA" id="ARBA00047770"/>
    </source>
</evidence>
<comment type="function">
    <text evidence="11">Histone methyltransferase that specifically trimethylates histone H3 to form H3K79me3. This methylation is required for telomere silencing and for the pachytene checkpoint during the meiotic cell cycle by allowing the recruitment of RAD9 to double strand breaks. Nucleosomes are preferred as substrate compared to free histone.</text>
</comment>
<dbReference type="GO" id="GO:0140956">
    <property type="term" value="F:histone H3K79 trimethyltransferase activity"/>
    <property type="evidence" value="ECO:0007669"/>
    <property type="project" value="UniProtKB-EC"/>
</dbReference>
<keyword evidence="4 11" id="KW-0489">Methyltransferase</keyword>
<dbReference type="GO" id="GO:0005634">
    <property type="term" value="C:nucleus"/>
    <property type="evidence" value="ECO:0007669"/>
    <property type="project" value="UniProtKB-SubCell"/>
</dbReference>
<comment type="similarity">
    <text evidence="11">Belongs to the class I-like SAM-binding methyltransferase superfamily. DOT1 family.</text>
</comment>
<comment type="subcellular location">
    <subcellularLocation>
        <location evidence="1 11">Nucleus</location>
    </subcellularLocation>
</comment>
<name>A0A833SP41_PHYIN</name>
<evidence type="ECO:0000256" key="3">
    <source>
        <dbReference type="ARBA" id="ARBA00020987"/>
    </source>
</evidence>
<evidence type="ECO:0000256" key="1">
    <source>
        <dbReference type="ARBA" id="ARBA00004123"/>
    </source>
</evidence>
<evidence type="ECO:0000256" key="7">
    <source>
        <dbReference type="ARBA" id="ARBA00022853"/>
    </source>
</evidence>
<keyword evidence="8 11" id="KW-0539">Nucleus</keyword>
<evidence type="ECO:0000256" key="9">
    <source>
        <dbReference type="ARBA" id="ARBA00029821"/>
    </source>
</evidence>
<evidence type="ECO:0000259" key="12">
    <source>
        <dbReference type="PROSITE" id="PS51569"/>
    </source>
</evidence>
<evidence type="ECO:0000256" key="8">
    <source>
        <dbReference type="ARBA" id="ARBA00023242"/>
    </source>
</evidence>
<dbReference type="EC" id="2.1.1.360" evidence="2 11"/>
<dbReference type="InterPro" id="IPR025789">
    <property type="entry name" value="DOT1_dom"/>
</dbReference>
<evidence type="ECO:0000256" key="2">
    <source>
        <dbReference type="ARBA" id="ARBA00012190"/>
    </source>
</evidence>
<dbReference type="InterPro" id="IPR029063">
    <property type="entry name" value="SAM-dependent_MTases_sf"/>
</dbReference>